<proteinExistence type="predicted"/>
<evidence type="ECO:0000313" key="1">
    <source>
        <dbReference type="EMBL" id="SOD99048.1"/>
    </source>
</evidence>
<accession>A0A286GU62</accession>
<keyword evidence="2" id="KW-1185">Reference proteome</keyword>
<sequence length="146" mass="16101">MQRDIERLRRMAQLVEDDLRATMPGTWKCDLRSDYVLVIGSEQGVAELAIAEDVDRDNWPEEAWTAEYHDFTIDEDANEAIAEAVQDALGTWGLRWPICREHSAPLSPCSGVWACSSAIAHDLADVGALSPQQATATHETAPLQAP</sequence>
<dbReference type="EMBL" id="OCNK01000002">
    <property type="protein sequence ID" value="SOD99048.1"/>
    <property type="molecule type" value="Genomic_DNA"/>
</dbReference>
<evidence type="ECO:0000313" key="2">
    <source>
        <dbReference type="Proteomes" id="UP000219482"/>
    </source>
</evidence>
<gene>
    <name evidence="1" type="ORF">SAMN06272739_2150</name>
</gene>
<protein>
    <submittedName>
        <fullName evidence="1">Uncharacterized protein</fullName>
    </submittedName>
</protein>
<organism evidence="1 2">
    <name type="scientific">Blastococcus haudaquaticus</name>
    <dbReference type="NCBI Taxonomy" id="1938745"/>
    <lineage>
        <taxon>Bacteria</taxon>
        <taxon>Bacillati</taxon>
        <taxon>Actinomycetota</taxon>
        <taxon>Actinomycetes</taxon>
        <taxon>Geodermatophilales</taxon>
        <taxon>Geodermatophilaceae</taxon>
        <taxon>Blastococcus</taxon>
    </lineage>
</organism>
<dbReference type="OrthoDB" id="3213067at2"/>
<reference evidence="2" key="1">
    <citation type="submission" date="2017-09" db="EMBL/GenBank/DDBJ databases">
        <authorList>
            <person name="Varghese N."/>
            <person name="Submissions S."/>
        </authorList>
    </citation>
    <scope>NUCLEOTIDE SEQUENCE [LARGE SCALE GENOMIC DNA]</scope>
    <source>
        <strain evidence="2">DSM 44270</strain>
    </source>
</reference>
<dbReference type="RefSeq" id="WP_097183835.1">
    <property type="nucleotide sequence ID" value="NZ_OCNK01000002.1"/>
</dbReference>
<dbReference type="AlphaFoldDB" id="A0A286GU62"/>
<name>A0A286GU62_9ACTN</name>
<dbReference type="Proteomes" id="UP000219482">
    <property type="component" value="Unassembled WGS sequence"/>
</dbReference>